<evidence type="ECO:0000313" key="2">
    <source>
        <dbReference type="Proteomes" id="UP001207468"/>
    </source>
</evidence>
<reference evidence="1" key="1">
    <citation type="submission" date="2021-03" db="EMBL/GenBank/DDBJ databases">
        <title>Evolutionary priming and transition to the ectomycorrhizal habit in an iconic lineage of mushroom-forming fungi: is preadaptation a requirement?</title>
        <authorList>
            <consortium name="DOE Joint Genome Institute"/>
            <person name="Looney B.P."/>
            <person name="Miyauchi S."/>
            <person name="Morin E."/>
            <person name="Drula E."/>
            <person name="Courty P.E."/>
            <person name="Chicoki N."/>
            <person name="Fauchery L."/>
            <person name="Kohler A."/>
            <person name="Kuo A."/>
            <person name="LaButti K."/>
            <person name="Pangilinan J."/>
            <person name="Lipzen A."/>
            <person name="Riley R."/>
            <person name="Andreopoulos W."/>
            <person name="He G."/>
            <person name="Johnson J."/>
            <person name="Barry K.W."/>
            <person name="Grigoriev I.V."/>
            <person name="Nagy L."/>
            <person name="Hibbett D."/>
            <person name="Henrissat B."/>
            <person name="Matheny P.B."/>
            <person name="Labbe J."/>
            <person name="Martin A.F."/>
        </authorList>
    </citation>
    <scope>NUCLEOTIDE SEQUENCE</scope>
    <source>
        <strain evidence="1">BPL698</strain>
    </source>
</reference>
<proteinExistence type="predicted"/>
<gene>
    <name evidence="1" type="ORF">F5148DRAFT_981445</name>
</gene>
<dbReference type="EMBL" id="JAGFNK010000125">
    <property type="protein sequence ID" value="KAI9507415.1"/>
    <property type="molecule type" value="Genomic_DNA"/>
</dbReference>
<keyword evidence="2" id="KW-1185">Reference proteome</keyword>
<dbReference type="Proteomes" id="UP001207468">
    <property type="component" value="Unassembled WGS sequence"/>
</dbReference>
<organism evidence="1 2">
    <name type="scientific">Russula earlei</name>
    <dbReference type="NCBI Taxonomy" id="71964"/>
    <lineage>
        <taxon>Eukaryota</taxon>
        <taxon>Fungi</taxon>
        <taxon>Dikarya</taxon>
        <taxon>Basidiomycota</taxon>
        <taxon>Agaricomycotina</taxon>
        <taxon>Agaricomycetes</taxon>
        <taxon>Russulales</taxon>
        <taxon>Russulaceae</taxon>
        <taxon>Russula</taxon>
    </lineage>
</organism>
<sequence length="257" mass="28396">MLSSRPVPLTANRPLHTKTPGRALQKARGILQENAFQGPSTAKTQRVQLQTPSKELSKKPPRGSQSLKAVVDTVVRPLGDKTPFVNRQRRVIQELNPGPAKGNPHARDSSLELLTPGHALLPSSARKTVRGRHSSGPVFETPVTNGNHWDVIEGDVISPVTPEVQGEEAQAEDYDEIEYMPPTATDPPYTPHFDVPDYKLMGTQLFEMMHSFPKDDTTDRCYASEKENIDDAGLLEASGFNASPAQWNFFHRPEDGK</sequence>
<protein>
    <submittedName>
        <fullName evidence="1">Uncharacterized protein</fullName>
    </submittedName>
</protein>
<name>A0ACC0U7A6_9AGAM</name>
<accession>A0ACC0U7A6</accession>
<comment type="caution">
    <text evidence="1">The sequence shown here is derived from an EMBL/GenBank/DDBJ whole genome shotgun (WGS) entry which is preliminary data.</text>
</comment>
<evidence type="ECO:0000313" key="1">
    <source>
        <dbReference type="EMBL" id="KAI9507415.1"/>
    </source>
</evidence>